<dbReference type="Pfam" id="PF00643">
    <property type="entry name" value="zf-B_box"/>
    <property type="match status" value="1"/>
</dbReference>
<dbReference type="Pfam" id="PF00622">
    <property type="entry name" value="SPRY"/>
    <property type="match status" value="1"/>
</dbReference>
<dbReference type="InterPro" id="IPR013320">
    <property type="entry name" value="ConA-like_dom_sf"/>
</dbReference>
<dbReference type="AlphaFoldDB" id="A0AAV3AT28"/>
<dbReference type="InterPro" id="IPR006574">
    <property type="entry name" value="PRY"/>
</dbReference>
<dbReference type="SMART" id="SM00336">
    <property type="entry name" value="BBOX"/>
    <property type="match status" value="1"/>
</dbReference>
<comment type="caution">
    <text evidence="13">The sequence shown here is derived from an EMBL/GenBank/DDBJ whole genome shotgun (WGS) entry which is preliminary data.</text>
</comment>
<evidence type="ECO:0000256" key="6">
    <source>
        <dbReference type="ARBA" id="ARBA00022859"/>
    </source>
</evidence>
<evidence type="ECO:0000256" key="5">
    <source>
        <dbReference type="ARBA" id="ARBA00022833"/>
    </source>
</evidence>
<evidence type="ECO:0000256" key="2">
    <source>
        <dbReference type="ARBA" id="ARBA00022723"/>
    </source>
</evidence>
<dbReference type="PANTHER" id="PTHR25465">
    <property type="entry name" value="B-BOX DOMAIN CONTAINING"/>
    <property type="match status" value="1"/>
</dbReference>
<keyword evidence="6" id="KW-0391">Immunity</keyword>
<dbReference type="CDD" id="cd12891">
    <property type="entry name" value="SPRY_PRY_C-I_2"/>
    <property type="match status" value="1"/>
</dbReference>
<dbReference type="SMART" id="SM00449">
    <property type="entry name" value="SPRY"/>
    <property type="match status" value="1"/>
</dbReference>
<dbReference type="InterPro" id="IPR003879">
    <property type="entry name" value="Butyrophylin_SPRY"/>
</dbReference>
<keyword evidence="3 8" id="KW-0863">Zinc-finger</keyword>
<dbReference type="GO" id="GO:0005737">
    <property type="term" value="C:cytoplasm"/>
    <property type="evidence" value="ECO:0007669"/>
    <property type="project" value="UniProtKB-ARBA"/>
</dbReference>
<keyword evidence="7 9" id="KW-0175">Coiled coil</keyword>
<dbReference type="InterPro" id="IPR027370">
    <property type="entry name" value="Znf-RING_euk"/>
</dbReference>
<evidence type="ECO:0000256" key="7">
    <source>
        <dbReference type="ARBA" id="ARBA00023054"/>
    </source>
</evidence>
<dbReference type="Gene3D" id="3.30.160.60">
    <property type="entry name" value="Classic Zinc Finger"/>
    <property type="match status" value="1"/>
</dbReference>
<dbReference type="Pfam" id="PF13765">
    <property type="entry name" value="PRY"/>
    <property type="match status" value="1"/>
</dbReference>
<dbReference type="InterPro" id="IPR017907">
    <property type="entry name" value="Znf_RING_CS"/>
</dbReference>
<dbReference type="SMART" id="SM00184">
    <property type="entry name" value="RING"/>
    <property type="match status" value="1"/>
</dbReference>
<dbReference type="InterPro" id="IPR043136">
    <property type="entry name" value="B30.2/SPRY_sf"/>
</dbReference>
<evidence type="ECO:0000313" key="13">
    <source>
        <dbReference type="EMBL" id="DBA27636.1"/>
    </source>
</evidence>
<dbReference type="EMBL" id="DYDO01000003">
    <property type="protein sequence ID" value="DBA27636.1"/>
    <property type="molecule type" value="Genomic_DNA"/>
</dbReference>
<dbReference type="PROSITE" id="PS00518">
    <property type="entry name" value="ZF_RING_1"/>
    <property type="match status" value="1"/>
</dbReference>
<name>A0AAV3AT28_PYXAD</name>
<dbReference type="PROSITE" id="PS50089">
    <property type="entry name" value="ZF_RING_2"/>
    <property type="match status" value="1"/>
</dbReference>
<dbReference type="InterPro" id="IPR001870">
    <property type="entry name" value="B30.2/SPRY"/>
</dbReference>
<dbReference type="SMART" id="SM00502">
    <property type="entry name" value="BBC"/>
    <property type="match status" value="1"/>
</dbReference>
<dbReference type="SUPFAM" id="SSF57845">
    <property type="entry name" value="B-box zinc-binding domain"/>
    <property type="match status" value="1"/>
</dbReference>
<dbReference type="PRINTS" id="PR01407">
    <property type="entry name" value="BUTYPHLNCDUF"/>
</dbReference>
<evidence type="ECO:0000256" key="1">
    <source>
        <dbReference type="ARBA" id="ARBA00022588"/>
    </source>
</evidence>
<dbReference type="GO" id="GO:0045087">
    <property type="term" value="P:innate immune response"/>
    <property type="evidence" value="ECO:0007669"/>
    <property type="project" value="UniProtKB-KW"/>
</dbReference>
<evidence type="ECO:0000256" key="9">
    <source>
        <dbReference type="SAM" id="Coils"/>
    </source>
</evidence>
<keyword evidence="1" id="KW-0399">Innate immunity</keyword>
<dbReference type="SUPFAM" id="SSF57850">
    <property type="entry name" value="RING/U-box"/>
    <property type="match status" value="1"/>
</dbReference>
<dbReference type="Gene3D" id="2.60.120.920">
    <property type="match status" value="1"/>
</dbReference>
<evidence type="ECO:0000256" key="3">
    <source>
        <dbReference type="ARBA" id="ARBA00022771"/>
    </source>
</evidence>
<dbReference type="InterPro" id="IPR013083">
    <property type="entry name" value="Znf_RING/FYVE/PHD"/>
</dbReference>
<dbReference type="SMART" id="SM00589">
    <property type="entry name" value="PRY"/>
    <property type="match status" value="1"/>
</dbReference>
<sequence>MASAELKQALSCSICVNLSTDPVKLTCGHSFCRLCLDRVLDTQEVSGAFICPECKEQIHERPVLSGDQLQHEEPGSFCDYCMESPVAAVKCCLLCESTLCGDHLNVHSKSEEHVLSDLDMVCLVHKKDLGFYCFDDAEFICDACVLSEKHGNHLVKPIQEASEEIKDLGKDLLDHLTSKIAEEENKVQGLGESVKVTQEKLSFMKDKVSVLFRDIKRQLDDLEKKVLIEISQQEEQISVSVSDLIQKLEITKDELSRKMHDIEELCNMSNPLSVLEEWKTIKEELGKAENGSNVGQKPAGDPDVGLISVTLHIRLKEIFTGAKREFYVHQAPDCSLDIDTASNNLCVSGDLKTVSASEVSQNRTKTPERFQYDQVLGCKSFLSGKHYWELETGEGGNWRLGMCYPSITRKGYHSLIGHSNKSWGLCRYFNQYFAIHDRRVLPVPHKPSCNSLGVYLDYEAGQISFYELCDPIKPLYTFSVAFSEPLYMILGVYTGWVRIKN</sequence>
<evidence type="ECO:0000256" key="4">
    <source>
        <dbReference type="ARBA" id="ARBA00022786"/>
    </source>
</evidence>
<accession>A0AAV3AT28</accession>
<feature type="coiled-coil region" evidence="9">
    <location>
        <begin position="173"/>
        <end position="265"/>
    </location>
</feature>
<proteinExistence type="predicted"/>
<evidence type="ECO:0000259" key="12">
    <source>
        <dbReference type="PROSITE" id="PS50188"/>
    </source>
</evidence>
<dbReference type="Pfam" id="PF13445">
    <property type="entry name" value="zf-RING_UBOX"/>
    <property type="match status" value="1"/>
</dbReference>
<dbReference type="InterPro" id="IPR001841">
    <property type="entry name" value="Znf_RING"/>
</dbReference>
<feature type="domain" description="B30.2/SPRY" evidence="12">
    <location>
        <begin position="313"/>
        <end position="501"/>
    </location>
</feature>
<reference evidence="13" key="1">
    <citation type="thesis" date="2020" institute="ProQuest LLC" country="789 East Eisenhower Parkway, Ann Arbor, MI, USA">
        <title>Comparative Genomics and Chromosome Evolution.</title>
        <authorList>
            <person name="Mudd A.B."/>
        </authorList>
    </citation>
    <scope>NUCLEOTIDE SEQUENCE</scope>
    <source>
        <strain evidence="13">1538</strain>
        <tissue evidence="13">Blood</tissue>
    </source>
</reference>
<evidence type="ECO:0000256" key="8">
    <source>
        <dbReference type="PROSITE-ProRule" id="PRU00024"/>
    </source>
</evidence>
<gene>
    <name evidence="13" type="ORF">GDO54_008105</name>
</gene>
<keyword evidence="2" id="KW-0479">Metal-binding</keyword>
<protein>
    <submittedName>
        <fullName evidence="13">Uncharacterized protein</fullName>
    </submittedName>
</protein>
<dbReference type="GO" id="GO:0008270">
    <property type="term" value="F:zinc ion binding"/>
    <property type="evidence" value="ECO:0007669"/>
    <property type="project" value="UniProtKB-KW"/>
</dbReference>
<dbReference type="InterPro" id="IPR051051">
    <property type="entry name" value="E3_ubiq-ligase_TRIM/RNF"/>
</dbReference>
<evidence type="ECO:0000313" key="14">
    <source>
        <dbReference type="Proteomes" id="UP001181693"/>
    </source>
</evidence>
<dbReference type="InterPro" id="IPR000315">
    <property type="entry name" value="Znf_B-box"/>
</dbReference>
<dbReference type="InterPro" id="IPR003877">
    <property type="entry name" value="SPRY_dom"/>
</dbReference>
<feature type="domain" description="B box-type" evidence="11">
    <location>
        <begin position="117"/>
        <end position="158"/>
    </location>
</feature>
<feature type="domain" description="RING-type" evidence="10">
    <location>
        <begin position="12"/>
        <end position="55"/>
    </location>
</feature>
<dbReference type="Gene3D" id="3.30.40.10">
    <property type="entry name" value="Zinc/RING finger domain, C3HC4 (zinc finger)"/>
    <property type="match status" value="1"/>
</dbReference>
<evidence type="ECO:0000259" key="11">
    <source>
        <dbReference type="PROSITE" id="PS50119"/>
    </source>
</evidence>
<evidence type="ECO:0000259" key="10">
    <source>
        <dbReference type="PROSITE" id="PS50089"/>
    </source>
</evidence>
<dbReference type="InterPro" id="IPR003649">
    <property type="entry name" value="Bbox_C"/>
</dbReference>
<dbReference type="SUPFAM" id="SSF49899">
    <property type="entry name" value="Concanavalin A-like lectins/glucanases"/>
    <property type="match status" value="1"/>
</dbReference>
<dbReference type="Proteomes" id="UP001181693">
    <property type="component" value="Unassembled WGS sequence"/>
</dbReference>
<organism evidence="13 14">
    <name type="scientific">Pyxicephalus adspersus</name>
    <name type="common">African bullfrog</name>
    <dbReference type="NCBI Taxonomy" id="30357"/>
    <lineage>
        <taxon>Eukaryota</taxon>
        <taxon>Metazoa</taxon>
        <taxon>Chordata</taxon>
        <taxon>Craniata</taxon>
        <taxon>Vertebrata</taxon>
        <taxon>Euteleostomi</taxon>
        <taxon>Amphibia</taxon>
        <taxon>Batrachia</taxon>
        <taxon>Anura</taxon>
        <taxon>Neobatrachia</taxon>
        <taxon>Ranoidea</taxon>
        <taxon>Pyxicephalidae</taxon>
        <taxon>Pyxicephalinae</taxon>
        <taxon>Pyxicephalus</taxon>
    </lineage>
</organism>
<dbReference type="PROSITE" id="PS50188">
    <property type="entry name" value="B302_SPRY"/>
    <property type="match status" value="1"/>
</dbReference>
<keyword evidence="4" id="KW-0833">Ubl conjugation pathway</keyword>
<keyword evidence="5" id="KW-0862">Zinc</keyword>
<dbReference type="PANTHER" id="PTHR25465:SF41">
    <property type="entry name" value="E3 UBIQUITIN-PROTEIN LIGASE RNF135"/>
    <property type="match status" value="1"/>
</dbReference>
<dbReference type="PROSITE" id="PS50119">
    <property type="entry name" value="ZF_BBOX"/>
    <property type="match status" value="1"/>
</dbReference>
<keyword evidence="14" id="KW-1185">Reference proteome</keyword>